<keyword evidence="17" id="KW-1185">Reference proteome</keyword>
<reference evidence="16" key="1">
    <citation type="submission" date="2022-05" db="EMBL/GenBank/DDBJ databases">
        <title>The Musa troglodytarum L. genome provides insights into the mechanism of non-climacteric behaviour and enrichment of carotenoids.</title>
        <authorList>
            <person name="Wang J."/>
        </authorList>
    </citation>
    <scope>NUCLEOTIDE SEQUENCE</scope>
    <source>
        <tissue evidence="16">Leaf</tissue>
    </source>
</reference>
<dbReference type="PANTHER" id="PTHR45670">
    <property type="entry name" value="E3 UBIQUITIN-PROTEIN LIGASE TRIP12"/>
    <property type="match status" value="1"/>
</dbReference>
<feature type="compositionally biased region" description="Basic and acidic residues" evidence="13">
    <location>
        <begin position="397"/>
        <end position="422"/>
    </location>
</feature>
<feature type="compositionally biased region" description="Polar residues" evidence="13">
    <location>
        <begin position="205"/>
        <end position="217"/>
    </location>
</feature>
<evidence type="ECO:0000256" key="7">
    <source>
        <dbReference type="ARBA" id="ARBA00023015"/>
    </source>
</evidence>
<evidence type="ECO:0000256" key="3">
    <source>
        <dbReference type="ARBA" id="ARBA00006331"/>
    </source>
</evidence>
<dbReference type="InterPro" id="IPR057948">
    <property type="entry name" value="TPR_TRIP12_N"/>
</dbReference>
<dbReference type="InterPro" id="IPR012900">
    <property type="entry name" value="MFMR"/>
</dbReference>
<evidence type="ECO:0000259" key="14">
    <source>
        <dbReference type="PROSITE" id="PS50217"/>
    </source>
</evidence>
<feature type="domain" description="BZIP" evidence="14">
    <location>
        <begin position="297"/>
        <end position="360"/>
    </location>
</feature>
<dbReference type="SMART" id="SM00185">
    <property type="entry name" value="ARM"/>
    <property type="match status" value="3"/>
</dbReference>
<evidence type="ECO:0000256" key="6">
    <source>
        <dbReference type="ARBA" id="ARBA00022786"/>
    </source>
</evidence>
<feature type="compositionally biased region" description="Basic and acidic residues" evidence="13">
    <location>
        <begin position="1"/>
        <end position="10"/>
    </location>
</feature>
<evidence type="ECO:0000259" key="15">
    <source>
        <dbReference type="PROSITE" id="PS50237"/>
    </source>
</evidence>
<dbReference type="SUPFAM" id="SSF48371">
    <property type="entry name" value="ARM repeat"/>
    <property type="match status" value="1"/>
</dbReference>
<keyword evidence="10" id="KW-0539">Nucleus</keyword>
<dbReference type="CDD" id="cd14702">
    <property type="entry name" value="bZIP_plant_GBF1"/>
    <property type="match status" value="1"/>
</dbReference>
<dbReference type="PROSITE" id="PS50237">
    <property type="entry name" value="HECT"/>
    <property type="match status" value="1"/>
</dbReference>
<comment type="catalytic activity">
    <reaction evidence="1">
        <text>S-ubiquitinyl-[E2 ubiquitin-conjugating enzyme]-L-cysteine + [acceptor protein]-L-lysine = [E2 ubiquitin-conjugating enzyme]-L-cysteine + N(6)-ubiquitinyl-[acceptor protein]-L-lysine.</text>
        <dbReference type="EC" id="2.3.2.26"/>
    </reaction>
</comment>
<dbReference type="GO" id="GO:0061630">
    <property type="term" value="F:ubiquitin protein ligase activity"/>
    <property type="evidence" value="ECO:0007669"/>
    <property type="project" value="UniProtKB-EC"/>
</dbReference>
<evidence type="ECO:0000256" key="10">
    <source>
        <dbReference type="ARBA" id="ARBA00023242"/>
    </source>
</evidence>
<dbReference type="Pfam" id="PF16596">
    <property type="entry name" value="MFMR_assoc"/>
    <property type="match status" value="1"/>
</dbReference>
<keyword evidence="8" id="KW-0238">DNA-binding</keyword>
<evidence type="ECO:0000256" key="2">
    <source>
        <dbReference type="ARBA" id="ARBA00004123"/>
    </source>
</evidence>
<dbReference type="Gene3D" id="3.90.1750.10">
    <property type="entry name" value="Hect, E3 ligase catalytic domains"/>
    <property type="match status" value="1"/>
</dbReference>
<feature type="compositionally biased region" description="Polar residues" evidence="13">
    <location>
        <begin position="11"/>
        <end position="27"/>
    </location>
</feature>
<comment type="subcellular location">
    <subcellularLocation>
        <location evidence="2">Nucleus</location>
    </subcellularLocation>
</comment>
<keyword evidence="9" id="KW-0804">Transcription</keyword>
<keyword evidence="12" id="KW-0175">Coiled coil</keyword>
<dbReference type="Gene3D" id="1.20.5.170">
    <property type="match status" value="1"/>
</dbReference>
<proteinExistence type="inferred from homology"/>
<dbReference type="InterPro" id="IPR004827">
    <property type="entry name" value="bZIP"/>
</dbReference>
<dbReference type="Pfam" id="PF07777">
    <property type="entry name" value="MFMR"/>
    <property type="match status" value="1"/>
</dbReference>
<feature type="compositionally biased region" description="Polar residues" evidence="13">
    <location>
        <begin position="138"/>
        <end position="154"/>
    </location>
</feature>
<evidence type="ECO:0000313" key="16">
    <source>
        <dbReference type="EMBL" id="URE03222.1"/>
    </source>
</evidence>
<dbReference type="InterPro" id="IPR016024">
    <property type="entry name" value="ARM-type_fold"/>
</dbReference>
<evidence type="ECO:0000256" key="11">
    <source>
        <dbReference type="PROSITE-ProRule" id="PRU00104"/>
    </source>
</evidence>
<evidence type="ECO:0000256" key="9">
    <source>
        <dbReference type="ARBA" id="ARBA00023163"/>
    </source>
</evidence>
<comment type="similarity">
    <text evidence="3">Belongs to the UPL family. K-HECT subfamily.</text>
</comment>
<evidence type="ECO:0000256" key="12">
    <source>
        <dbReference type="SAM" id="Coils"/>
    </source>
</evidence>
<dbReference type="CDD" id="cd00078">
    <property type="entry name" value="HECTc"/>
    <property type="match status" value="1"/>
</dbReference>
<keyword evidence="7" id="KW-0805">Transcription regulation</keyword>
<dbReference type="PROSITE" id="PS00036">
    <property type="entry name" value="BZIP_BASIC"/>
    <property type="match status" value="1"/>
</dbReference>
<dbReference type="PANTHER" id="PTHR45670:SF10">
    <property type="entry name" value="E3 UBIQUITIN-PROTEIN LIGASE UPL4"/>
    <property type="match status" value="1"/>
</dbReference>
<dbReference type="Pfam" id="PF00632">
    <property type="entry name" value="HECT"/>
    <property type="match status" value="1"/>
</dbReference>
<dbReference type="EMBL" id="CP097507">
    <property type="protein sequence ID" value="URE03222.1"/>
    <property type="molecule type" value="Genomic_DNA"/>
</dbReference>
<evidence type="ECO:0000256" key="5">
    <source>
        <dbReference type="ARBA" id="ARBA00022679"/>
    </source>
</evidence>
<feature type="compositionally biased region" description="Polar residues" evidence="13">
    <location>
        <begin position="1225"/>
        <end position="1242"/>
    </location>
</feature>
<feature type="region of interest" description="Disordered" evidence="13">
    <location>
        <begin position="1"/>
        <end position="29"/>
    </location>
</feature>
<evidence type="ECO:0000256" key="13">
    <source>
        <dbReference type="SAM" id="MobiDB-lite"/>
    </source>
</evidence>
<feature type="region of interest" description="Disordered" evidence="13">
    <location>
        <begin position="1192"/>
        <end position="1278"/>
    </location>
</feature>
<accession>A0A9E7FZG7</accession>
<name>A0A9E7FZG7_9LILI</name>
<dbReference type="Gene3D" id="3.30.2410.10">
    <property type="entry name" value="Hect, E3 ligase catalytic domain"/>
    <property type="match status" value="1"/>
</dbReference>
<keyword evidence="6 11" id="KW-0833">Ubl conjugation pathway</keyword>
<feature type="coiled-coil region" evidence="12">
    <location>
        <begin position="308"/>
        <end position="370"/>
    </location>
</feature>
<dbReference type="EMBL" id="CP097507">
    <property type="protein sequence ID" value="URE03218.1"/>
    <property type="molecule type" value="Genomic_DNA"/>
</dbReference>
<dbReference type="InterPro" id="IPR000569">
    <property type="entry name" value="HECT_dom"/>
</dbReference>
<feature type="domain" description="HECT" evidence="15">
    <location>
        <begin position="1532"/>
        <end position="1907"/>
    </location>
</feature>
<dbReference type="InterPro" id="IPR000225">
    <property type="entry name" value="Armadillo"/>
</dbReference>
<dbReference type="GO" id="GO:0003677">
    <property type="term" value="F:DNA binding"/>
    <property type="evidence" value="ECO:0007669"/>
    <property type="project" value="UniProtKB-KW"/>
</dbReference>
<feature type="compositionally biased region" description="Basic and acidic residues" evidence="13">
    <location>
        <begin position="1196"/>
        <end position="1210"/>
    </location>
</feature>
<dbReference type="FunFam" id="3.30.2410.10:FF:000007">
    <property type="entry name" value="Putative E3 ubiquitin-protein ligase HECTD1"/>
    <property type="match status" value="1"/>
</dbReference>
<dbReference type="InterPro" id="IPR045322">
    <property type="entry name" value="HECTD1/TRIP12-like"/>
</dbReference>
<feature type="compositionally biased region" description="Polar residues" evidence="13">
    <location>
        <begin position="1268"/>
        <end position="1277"/>
    </location>
</feature>
<dbReference type="InterPro" id="IPR035983">
    <property type="entry name" value="Hect_E3_ubiquitin_ligase"/>
</dbReference>
<evidence type="ECO:0000313" key="17">
    <source>
        <dbReference type="Proteomes" id="UP001055439"/>
    </source>
</evidence>
<gene>
    <name evidence="16" type="ORF">MUK42_21246</name>
</gene>
<dbReference type="SMART" id="SM00338">
    <property type="entry name" value="BRLZ"/>
    <property type="match status" value="1"/>
</dbReference>
<dbReference type="Gene3D" id="1.25.10.10">
    <property type="entry name" value="Leucine-rich Repeat Variant"/>
    <property type="match status" value="1"/>
</dbReference>
<evidence type="ECO:0000256" key="1">
    <source>
        <dbReference type="ARBA" id="ARBA00000885"/>
    </source>
</evidence>
<dbReference type="GO" id="GO:0003700">
    <property type="term" value="F:DNA-binding transcription factor activity"/>
    <property type="evidence" value="ECO:0007669"/>
    <property type="project" value="InterPro"/>
</dbReference>
<feature type="compositionally biased region" description="Basic and acidic residues" evidence="13">
    <location>
        <begin position="128"/>
        <end position="137"/>
    </location>
</feature>
<feature type="region of interest" description="Disordered" evidence="13">
    <location>
        <begin position="101"/>
        <end position="217"/>
    </location>
</feature>
<dbReference type="SMART" id="SM00119">
    <property type="entry name" value="HECTc"/>
    <property type="match status" value="1"/>
</dbReference>
<dbReference type="GO" id="GO:0005634">
    <property type="term" value="C:nucleus"/>
    <property type="evidence" value="ECO:0007669"/>
    <property type="project" value="UniProtKB-SubCell"/>
</dbReference>
<dbReference type="InterPro" id="IPR045314">
    <property type="entry name" value="bZIP_plant_GBF1"/>
</dbReference>
<feature type="active site" description="Glycyl thioester intermediate" evidence="11">
    <location>
        <position position="1875"/>
    </location>
</feature>
<dbReference type="InterPro" id="IPR046347">
    <property type="entry name" value="bZIP_sf"/>
</dbReference>
<protein>
    <recommendedName>
        <fullName evidence="4">HECT-type E3 ubiquitin transferase</fullName>
        <ecNumber evidence="4">2.3.2.26</ecNumber>
    </recommendedName>
</protein>
<dbReference type="EC" id="2.3.2.26" evidence="4"/>
<keyword evidence="5" id="KW-0808">Transferase</keyword>
<evidence type="ECO:0000256" key="4">
    <source>
        <dbReference type="ARBA" id="ARBA00012485"/>
    </source>
</evidence>
<feature type="region of interest" description="Disordered" evidence="13">
    <location>
        <begin position="378"/>
        <end position="468"/>
    </location>
</feature>
<dbReference type="Proteomes" id="UP001055439">
    <property type="component" value="Chromosome 5"/>
</dbReference>
<feature type="non-terminal residue" evidence="16">
    <location>
        <position position="1936"/>
    </location>
</feature>
<dbReference type="OrthoDB" id="423283at2759"/>
<dbReference type="InterPro" id="IPR011989">
    <property type="entry name" value="ARM-like"/>
</dbReference>
<organism evidence="16 17">
    <name type="scientific">Musa troglodytarum</name>
    <name type="common">fe'i banana</name>
    <dbReference type="NCBI Taxonomy" id="320322"/>
    <lineage>
        <taxon>Eukaryota</taxon>
        <taxon>Viridiplantae</taxon>
        <taxon>Streptophyta</taxon>
        <taxon>Embryophyta</taxon>
        <taxon>Tracheophyta</taxon>
        <taxon>Spermatophyta</taxon>
        <taxon>Magnoliopsida</taxon>
        <taxon>Liliopsida</taxon>
        <taxon>Zingiberales</taxon>
        <taxon>Musaceae</taxon>
        <taxon>Musa</taxon>
    </lineage>
</organism>
<dbReference type="SUPFAM" id="SSF57959">
    <property type="entry name" value="Leucine zipper domain"/>
    <property type="match status" value="1"/>
</dbReference>
<dbReference type="PROSITE" id="PS50217">
    <property type="entry name" value="BZIP"/>
    <property type="match status" value="1"/>
</dbReference>
<sequence length="1936" mass="212152">MGGSETDCKGSKTSATQEQPLATSSSPGAAVYPDWSGFQAYSPVLPHGFFHSSVVSSPQAHPYMWGAQHLMPPYGTPPPPYVMYPHGIYAHPSMPPGSHPFSPYAMTPPNGNPEACGSVPASTGGDAKSSEGKERNPIQRSKGSLGSLNMITGKNNKELDKGAANGVFSRSGDSGSEDSSEGSDTNSHNDSEPKTGDGQGPLDETSLNGTSGVTTAPSHQMVPIMPMLAAGVPAVVAGPTTNLNIGMDYWVAPTPSVIPPVRGKVPATANAGATIPGTLVGSSEKVPSEIWLQDERELKRQRRKQSNRESARRSRLRKQAEYEELAQRVEVLKEENTALRAEVDRIKKEYDELLSQNTSLQKKIEENTKEDAIVEMSSQHTAEDKNLDSDPQAGQLDGKHSGVMDRNRKREAADERSQEKRACSSSEFRPCSSTSSSQPPPPPLTDSEMESSSSGRSDRAGDSGYGSCDSDDFAGGYDSRNLVGRGRLQRVFSGLLDDSSGGSAQLAALTELCEVLSFCMEDAIGYFPLETVVPPLVKLASHETNPDVMLLAIRALTYLCDAMPRSAEAIVRHGALPVLCGRLLAIEYLDVAEQCLQALEKISRKQPVPCLQAGTIAAVLTYIDFFPTNPQRVAVSTVANVCKKLPPDCSSIVMESVPILCSLLQYGDHKLVETVAACLVRITDCFAGSSELLDELCKHGIIQKSLNLIANDGHRSLSRATYSGLIGLLRKLATSSLVAVQTLFELNISRTLMGILMGSDMLRDSAYMSVQDMQTNQVYEVLKLANQLIPPVLRDVPDDQIELAKEKILVDQPNFLHQFSTDILPVSVQVVNSGANAYVCYACVSIINSIAYFSTPDILLDSIKSTNISSFLAGLLSRKDPHVLFLTLKTVEVLMQKLPAVFLSSFIKEGVVYAIDAALSVQEKCSDSVSEHSNDHMVVRDTSRCMCHAFNSSSVSASESKTCRLQKDSIQSLARHIKTTYFTHEAVDSEMGFTETLQKLKILCTVLNDNVDSCSASDGCLQNEENLTQILLQVMREFSEGESMSTFEFIESGIARFLACYLSNGKYLSGTTRAIDLSSHIATVLKRFQIFSSNCLSNPGHSWDNMLLAVLLKKFQNALSSLDNFPVILSHGFKLRNTYTDIPVRGITKNPCLRVRFVRQNEDANLSELDNVVNVDISSSFDDLEGYLWPKVSKGKNGDRTESADKKADDTTSGIKHVSEKNPIETHTNISQESCISNSAEVSRQEEQYLPAVDSSPKQAMSAKEVTEGTSSASPSIGSAKPKLTFSLRGNQLDSSGTLYQAVLEEQIAAEFDMVVGSKFWSEVYKLTYKSAEEPKANDSEMLNCVPQSSVFGNKRGFSDWMYAFLLAELPCKIDKLNASYDVLFMLKILEGMNHYSFQLLTDERLNAFAEGRMENLDDLKVIVSSVPQVEFVNSKLNDKLEQQMQDPLVLTTGCMPSWCGQLMAACPFLFSFEARWKYFYLTTFGSLRKQNSIQHLDGSGTNSLSDRHSYSGSLRKKFIVNRNNILESAVKMMELHAQSKGTLEVEYNEEVGTGLGPTMEFFTLASHEFQKVGLGMWRGDLSYAGTSTIDGYSEFVLAPFGLFPRPWSTSTDVSGVAEFPEVIKMFLLLGKLVAKAIKDGRILDIPFSRPFYKILLEQELSIYDIQSIDPELGRTMLEFQALVNRKRFLESISGDSSNLCYRNTSVKDLCLDFTLPGFPDYALLSESTKTVSIVNLEEYVTMVVDATIGSGISRQIDAFKSGFNEVFPSKALQIFTEDELERLLCGEQNCWDFTELFDHINFDHGYTASSPTVVSFLEIIQELERDQRRAFLQFVTGSPRLPPGGLAALKPKLTVVRKNSSCGADMDLPSVMTCANYLKLPPYSSKEKMRHKLLYAITEGQGGGGELHSTRGGQIVLNKGKPIPAIVQSSGDANG</sequence>
<dbReference type="GO" id="GO:0000209">
    <property type="term" value="P:protein polyubiquitination"/>
    <property type="evidence" value="ECO:0007669"/>
    <property type="project" value="TreeGrafter"/>
</dbReference>
<dbReference type="GO" id="GO:0043161">
    <property type="term" value="P:proteasome-mediated ubiquitin-dependent protein catabolic process"/>
    <property type="evidence" value="ECO:0007669"/>
    <property type="project" value="TreeGrafter"/>
</dbReference>
<evidence type="ECO:0000256" key="8">
    <source>
        <dbReference type="ARBA" id="ARBA00023125"/>
    </source>
</evidence>
<dbReference type="SUPFAM" id="SSF56204">
    <property type="entry name" value="Hect, E3 ligase catalytic domain"/>
    <property type="match status" value="1"/>
</dbReference>
<dbReference type="Pfam" id="PF00170">
    <property type="entry name" value="bZIP_1"/>
    <property type="match status" value="1"/>
</dbReference>
<dbReference type="Pfam" id="PF25579">
    <property type="entry name" value="TPR_TRIP12_N"/>
    <property type="match status" value="1"/>
</dbReference>